<evidence type="ECO:0000313" key="3">
    <source>
        <dbReference type="Proteomes" id="UP000838756"/>
    </source>
</evidence>
<sequence>MKADSTRKTPARNSAVQLYQQQQITTTLSTVYLFHHHRPNRLKSTAGHKSKSFVGSSKIHGPAPPSDSFDVVCPPSWGPTYAAFTGAGSPFQHLGTPTSIGSPSYVSPPISTSALRRAELCR</sequence>
<dbReference type="OrthoDB" id="7475696at2759"/>
<feature type="compositionally biased region" description="Basic residues" evidence="1">
    <location>
        <begin position="39"/>
        <end position="51"/>
    </location>
</feature>
<protein>
    <submittedName>
        <fullName evidence="2">Jg12953 protein</fullName>
    </submittedName>
</protein>
<feature type="region of interest" description="Disordered" evidence="1">
    <location>
        <begin position="39"/>
        <end position="67"/>
    </location>
</feature>
<keyword evidence="3" id="KW-1185">Reference proteome</keyword>
<dbReference type="AlphaFoldDB" id="A0A8S4QQN6"/>
<name>A0A8S4QQN6_9NEOP</name>
<accession>A0A8S4QQN6</accession>
<dbReference type="Proteomes" id="UP000838756">
    <property type="component" value="Unassembled WGS sequence"/>
</dbReference>
<evidence type="ECO:0000256" key="1">
    <source>
        <dbReference type="SAM" id="MobiDB-lite"/>
    </source>
</evidence>
<proteinExistence type="predicted"/>
<dbReference type="EMBL" id="CAKXAJ010017235">
    <property type="protein sequence ID" value="CAH2216875.1"/>
    <property type="molecule type" value="Genomic_DNA"/>
</dbReference>
<reference evidence="2" key="1">
    <citation type="submission" date="2022-03" db="EMBL/GenBank/DDBJ databases">
        <authorList>
            <person name="Lindestad O."/>
        </authorList>
    </citation>
    <scope>NUCLEOTIDE SEQUENCE</scope>
</reference>
<organism evidence="2 3">
    <name type="scientific">Pararge aegeria aegeria</name>
    <dbReference type="NCBI Taxonomy" id="348720"/>
    <lineage>
        <taxon>Eukaryota</taxon>
        <taxon>Metazoa</taxon>
        <taxon>Ecdysozoa</taxon>
        <taxon>Arthropoda</taxon>
        <taxon>Hexapoda</taxon>
        <taxon>Insecta</taxon>
        <taxon>Pterygota</taxon>
        <taxon>Neoptera</taxon>
        <taxon>Endopterygota</taxon>
        <taxon>Lepidoptera</taxon>
        <taxon>Glossata</taxon>
        <taxon>Ditrysia</taxon>
        <taxon>Papilionoidea</taxon>
        <taxon>Nymphalidae</taxon>
        <taxon>Satyrinae</taxon>
        <taxon>Satyrini</taxon>
        <taxon>Parargina</taxon>
        <taxon>Pararge</taxon>
    </lineage>
</organism>
<evidence type="ECO:0000313" key="2">
    <source>
        <dbReference type="EMBL" id="CAH2216875.1"/>
    </source>
</evidence>
<comment type="caution">
    <text evidence="2">The sequence shown here is derived from an EMBL/GenBank/DDBJ whole genome shotgun (WGS) entry which is preliminary data.</text>
</comment>
<gene>
    <name evidence="2" type="primary">jg12953</name>
    <name evidence="2" type="ORF">PAEG_LOCUS4825</name>
</gene>